<name>A0AAW2X7I1_9LAMI</name>
<comment type="caution">
    <text evidence="2">The sequence shown here is derived from an EMBL/GenBank/DDBJ whole genome shotgun (WGS) entry which is preliminary data.</text>
</comment>
<dbReference type="Pfam" id="PF13456">
    <property type="entry name" value="RVT_3"/>
    <property type="match status" value="1"/>
</dbReference>
<dbReference type="AlphaFoldDB" id="A0AAW2X7I1"/>
<dbReference type="PROSITE" id="PS50878">
    <property type="entry name" value="RT_POL"/>
    <property type="match status" value="1"/>
</dbReference>
<dbReference type="InterPro" id="IPR043502">
    <property type="entry name" value="DNA/RNA_pol_sf"/>
</dbReference>
<dbReference type="CDD" id="cd06222">
    <property type="entry name" value="RNase_H_like"/>
    <property type="match status" value="1"/>
</dbReference>
<evidence type="ECO:0000313" key="2">
    <source>
        <dbReference type="EMBL" id="KAL0449808.1"/>
    </source>
</evidence>
<proteinExistence type="predicted"/>
<dbReference type="SUPFAM" id="SSF53098">
    <property type="entry name" value="Ribonuclease H-like"/>
    <property type="match status" value="1"/>
</dbReference>
<reference evidence="2" key="1">
    <citation type="submission" date="2020-06" db="EMBL/GenBank/DDBJ databases">
        <authorList>
            <person name="Li T."/>
            <person name="Hu X."/>
            <person name="Zhang T."/>
            <person name="Song X."/>
            <person name="Zhang H."/>
            <person name="Dai N."/>
            <person name="Sheng W."/>
            <person name="Hou X."/>
            <person name="Wei L."/>
        </authorList>
    </citation>
    <scope>NUCLEOTIDE SEQUENCE</scope>
    <source>
        <strain evidence="2">KEN1</strain>
        <tissue evidence="2">Leaf</tissue>
    </source>
</reference>
<sequence>MDSIISPCQAAFVLGRLITDNVLLAFEVNHFLRTKRWGEKGHMALKLDINKAYGKVEWKFLKRVLLRLGFPAKVTELIMLCVSSVSYSFILCGSQFGSVIPQRGLRQGDPLSPYLFLLCTEAFSALLQKEERCGRLQGVAVCRQAPRVSHLLFADDTLIFCQATTNAALAILEVLDTFGRAAGQEINLDKSSVVFSKNTASSLRDVIQGTLQIRVEARHDLYLGLPSVVGKSRRSVFQSIRDRIWNRICGWNERNLSQAGKEVLIKAVTQAIPTYAMGCFRLPSSSLRKFNPWWRIFGGIMLWRIISTPHSLLSRVLRARYFPDGNALSAPIGRNPSFTWRSIQAAQRVIRGGFRWRIGSRSSVRVWEDPWIPRPYSFRALSRLSDTDPNLMVSDLIDASSKAWNQTLIQELFWPEDVEAILSIPLSSIGGEDFFVWHHTTTGMFFVRSAYYVAVSLANQSQPSSTCPISPLWKDIWKANVPEHEDIAHVFVRCSFVRQVWALSHIPWGLVSEFSSDPCGWIENLAKELPTEDFERFMTICWSVWWNRNRSLMERVSMSAGELLSFATNYLHSFQQAATLPDRIDTKVINRRWSPLGIGEIKLNFDGAVFLNSSEIGLGVIAQDSDGVCIGWRSVRMKGLRAPEMVEATAAREAILLAERFGWRRITLEGDCANLYFKLVSCLPDCSALGIITRDIKSLASAFDSCSFSLVRRTGNQVAHRLARHATTLVSEGTCFPPLLSEHLSSEFD</sequence>
<dbReference type="InterPro" id="IPR036397">
    <property type="entry name" value="RNaseH_sf"/>
</dbReference>
<dbReference type="InterPro" id="IPR000477">
    <property type="entry name" value="RT_dom"/>
</dbReference>
<dbReference type="EMBL" id="JACGWN010000005">
    <property type="protein sequence ID" value="KAL0449808.1"/>
    <property type="molecule type" value="Genomic_DNA"/>
</dbReference>
<dbReference type="CDD" id="cd01650">
    <property type="entry name" value="RT_nLTR_like"/>
    <property type="match status" value="1"/>
</dbReference>
<dbReference type="PANTHER" id="PTHR33116">
    <property type="entry name" value="REVERSE TRANSCRIPTASE ZINC-BINDING DOMAIN-CONTAINING PROTEIN-RELATED-RELATED"/>
    <property type="match status" value="1"/>
</dbReference>
<reference evidence="2" key="2">
    <citation type="journal article" date="2024" name="Plant">
        <title>Genomic evolution and insights into agronomic trait innovations of Sesamum species.</title>
        <authorList>
            <person name="Miao H."/>
            <person name="Wang L."/>
            <person name="Qu L."/>
            <person name="Liu H."/>
            <person name="Sun Y."/>
            <person name="Le M."/>
            <person name="Wang Q."/>
            <person name="Wei S."/>
            <person name="Zheng Y."/>
            <person name="Lin W."/>
            <person name="Duan Y."/>
            <person name="Cao H."/>
            <person name="Xiong S."/>
            <person name="Wang X."/>
            <person name="Wei L."/>
            <person name="Li C."/>
            <person name="Ma Q."/>
            <person name="Ju M."/>
            <person name="Zhao R."/>
            <person name="Li G."/>
            <person name="Mu C."/>
            <person name="Tian Q."/>
            <person name="Mei H."/>
            <person name="Zhang T."/>
            <person name="Gao T."/>
            <person name="Zhang H."/>
        </authorList>
    </citation>
    <scope>NUCLEOTIDE SEQUENCE</scope>
    <source>
        <strain evidence="2">KEN1</strain>
    </source>
</reference>
<dbReference type="SUPFAM" id="SSF56672">
    <property type="entry name" value="DNA/RNA polymerases"/>
    <property type="match status" value="1"/>
</dbReference>
<accession>A0AAW2X7I1</accession>
<dbReference type="Pfam" id="PF00078">
    <property type="entry name" value="RVT_1"/>
    <property type="match status" value="1"/>
</dbReference>
<dbReference type="InterPro" id="IPR044730">
    <property type="entry name" value="RNase_H-like_dom_plant"/>
</dbReference>
<dbReference type="InterPro" id="IPR002156">
    <property type="entry name" value="RNaseH_domain"/>
</dbReference>
<dbReference type="PANTHER" id="PTHR33116:SF86">
    <property type="entry name" value="REVERSE TRANSCRIPTASE DOMAIN-CONTAINING PROTEIN"/>
    <property type="match status" value="1"/>
</dbReference>
<feature type="domain" description="Reverse transcriptase" evidence="1">
    <location>
        <begin position="1"/>
        <end position="227"/>
    </location>
</feature>
<organism evidence="2">
    <name type="scientific">Sesamum latifolium</name>
    <dbReference type="NCBI Taxonomy" id="2727402"/>
    <lineage>
        <taxon>Eukaryota</taxon>
        <taxon>Viridiplantae</taxon>
        <taxon>Streptophyta</taxon>
        <taxon>Embryophyta</taxon>
        <taxon>Tracheophyta</taxon>
        <taxon>Spermatophyta</taxon>
        <taxon>Magnoliopsida</taxon>
        <taxon>eudicotyledons</taxon>
        <taxon>Gunneridae</taxon>
        <taxon>Pentapetalae</taxon>
        <taxon>asterids</taxon>
        <taxon>lamiids</taxon>
        <taxon>Lamiales</taxon>
        <taxon>Pedaliaceae</taxon>
        <taxon>Sesamum</taxon>
    </lineage>
</organism>
<dbReference type="GO" id="GO:0004523">
    <property type="term" value="F:RNA-DNA hybrid ribonuclease activity"/>
    <property type="evidence" value="ECO:0007669"/>
    <property type="project" value="InterPro"/>
</dbReference>
<protein>
    <submittedName>
        <fullName evidence="2">Mitochondrial protein</fullName>
    </submittedName>
</protein>
<evidence type="ECO:0000259" key="1">
    <source>
        <dbReference type="PROSITE" id="PS50878"/>
    </source>
</evidence>
<gene>
    <name evidence="2" type="ORF">Slati_1537200</name>
</gene>
<dbReference type="Gene3D" id="3.30.420.10">
    <property type="entry name" value="Ribonuclease H-like superfamily/Ribonuclease H"/>
    <property type="match status" value="1"/>
</dbReference>
<dbReference type="GO" id="GO:0003676">
    <property type="term" value="F:nucleic acid binding"/>
    <property type="evidence" value="ECO:0007669"/>
    <property type="project" value="InterPro"/>
</dbReference>
<dbReference type="InterPro" id="IPR012337">
    <property type="entry name" value="RNaseH-like_sf"/>
</dbReference>